<evidence type="ECO:0000313" key="5">
    <source>
        <dbReference type="Proteomes" id="UP001253545"/>
    </source>
</evidence>
<evidence type="ECO:0000256" key="2">
    <source>
        <dbReference type="ARBA" id="ARBA00022517"/>
    </source>
</evidence>
<reference evidence="4 5" key="1">
    <citation type="submission" date="2023-09" db="EMBL/GenBank/DDBJ databases">
        <authorList>
            <person name="Rey-Velasco X."/>
        </authorList>
    </citation>
    <scope>NUCLEOTIDE SEQUENCE [LARGE SCALE GENOMIC DNA]</scope>
    <source>
        <strain evidence="4 5">P117</strain>
    </source>
</reference>
<evidence type="ECO:0000256" key="1">
    <source>
        <dbReference type="ARBA" id="ARBA00022468"/>
    </source>
</evidence>
<organism evidence="4 5">
    <name type="scientific">Glaciecola petra</name>
    <dbReference type="NCBI Taxonomy" id="3075602"/>
    <lineage>
        <taxon>Bacteria</taxon>
        <taxon>Pseudomonadati</taxon>
        <taxon>Pseudomonadota</taxon>
        <taxon>Gammaproteobacteria</taxon>
        <taxon>Alteromonadales</taxon>
        <taxon>Alteromonadaceae</taxon>
        <taxon>Glaciecola</taxon>
    </lineage>
</organism>
<evidence type="ECO:0000313" key="4">
    <source>
        <dbReference type="EMBL" id="MDT0594802.1"/>
    </source>
</evidence>
<feature type="region of interest" description="Disordered" evidence="3">
    <location>
        <begin position="1"/>
        <end position="98"/>
    </location>
</feature>
<dbReference type="InterPro" id="IPR007336">
    <property type="entry name" value="YihI"/>
</dbReference>
<evidence type="ECO:0000256" key="3">
    <source>
        <dbReference type="SAM" id="MobiDB-lite"/>
    </source>
</evidence>
<accession>A0ABU2ZTR6</accession>
<dbReference type="EMBL" id="JAVRHX010000002">
    <property type="protein sequence ID" value="MDT0594802.1"/>
    <property type="molecule type" value="Genomic_DNA"/>
</dbReference>
<proteinExistence type="predicted"/>
<gene>
    <name evidence="4" type="primary">yihI</name>
    <name evidence="4" type="ORF">RM552_08125</name>
</gene>
<sequence length="178" mass="20052">MPRSKKTRKVGKIGVSKADKPQSSKRSSKSTGFTSKSRKSNGNKSGTRQQVAETENARPNKSKVDPKIGSKTPIDINKYRAGNKKPSKLVATADTPRYNTPQDELEAIENNKELEHLLEKQQHKALTKTELIYVDNLTSRYQELCEMLGIDISEEDEIETEDDPFAQLDAIKLEDFKD</sequence>
<protein>
    <submittedName>
        <fullName evidence="4">Der GTPase-activating protein YihI</fullName>
    </submittedName>
</protein>
<name>A0ABU2ZTR6_9ALTE</name>
<comment type="caution">
    <text evidence="4">The sequence shown here is derived from an EMBL/GenBank/DDBJ whole genome shotgun (WGS) entry which is preliminary data.</text>
</comment>
<keyword evidence="2" id="KW-0690">Ribosome biogenesis</keyword>
<dbReference type="Pfam" id="PF04220">
    <property type="entry name" value="YihI"/>
    <property type="match status" value="1"/>
</dbReference>
<dbReference type="RefSeq" id="WP_311368326.1">
    <property type="nucleotide sequence ID" value="NZ_JAVRHX010000002.1"/>
</dbReference>
<dbReference type="Proteomes" id="UP001253545">
    <property type="component" value="Unassembled WGS sequence"/>
</dbReference>
<dbReference type="NCBIfam" id="NF003560">
    <property type="entry name" value="PRK05244.1-1"/>
    <property type="match status" value="1"/>
</dbReference>
<feature type="compositionally biased region" description="Basic and acidic residues" evidence="3">
    <location>
        <begin position="55"/>
        <end position="68"/>
    </location>
</feature>
<keyword evidence="5" id="KW-1185">Reference proteome</keyword>
<keyword evidence="1" id="KW-0343">GTPase activation</keyword>
<feature type="compositionally biased region" description="Basic residues" evidence="3">
    <location>
        <begin position="1"/>
        <end position="11"/>
    </location>
</feature>